<proteinExistence type="predicted"/>
<protein>
    <submittedName>
        <fullName evidence="3">Recombinase RecB</fullName>
    </submittedName>
</protein>
<dbReference type="InterPro" id="IPR025378">
    <property type="entry name" value="DUF4368"/>
</dbReference>
<sequence>GECGKSLTIRYTNAKHPQQIYSCKTYNAFGKNHCTQHRIDYDTLCSHVLRKIRECARAALMDGEAVADRLTNTCETEQREQREAMERSLTRDEERIEVLDKMVMRLYEDMIAGRISEQNFNTMLEKTQTEQTELKTKVSEGRKRLSDEVQLANDAKQWVEAIQEYANITELDAATLNRLIKEIVVHERIDEDKTRHISIEIHFNLKPIPEVEQVTA</sequence>
<evidence type="ECO:0000259" key="1">
    <source>
        <dbReference type="Pfam" id="PF13408"/>
    </source>
</evidence>
<comment type="caution">
    <text evidence="3">The sequence shown here is derived from an EMBL/GenBank/DDBJ whole genome shotgun (WGS) entry which is preliminary data.</text>
</comment>
<dbReference type="AlphaFoldDB" id="A0A2A6ZAX6"/>
<feature type="non-terminal residue" evidence="3">
    <location>
        <position position="1"/>
    </location>
</feature>
<evidence type="ECO:0000259" key="2">
    <source>
        <dbReference type="Pfam" id="PF14287"/>
    </source>
</evidence>
<dbReference type="InterPro" id="IPR025827">
    <property type="entry name" value="Zn_ribbon_recom_dom"/>
</dbReference>
<dbReference type="EMBL" id="NMTQ01000028">
    <property type="protein sequence ID" value="PDX58539.1"/>
    <property type="molecule type" value="Genomic_DNA"/>
</dbReference>
<name>A0A2A6ZAX6_9FIRM</name>
<gene>
    <name evidence="3" type="ORF">CGS46_07670</name>
</gene>
<evidence type="ECO:0000313" key="3">
    <source>
        <dbReference type="EMBL" id="PDX58539.1"/>
    </source>
</evidence>
<reference evidence="3 4" key="1">
    <citation type="journal article" date="2017" name="Front. Microbiol.">
        <title>New Insights into the Diversity of the Genus Faecalibacterium.</title>
        <authorList>
            <person name="Benevides L."/>
            <person name="Burman S."/>
            <person name="Martin R."/>
            <person name="Robert V."/>
            <person name="Thomas M."/>
            <person name="Miquel S."/>
            <person name="Chain F."/>
            <person name="Sokol H."/>
            <person name="Bermudez-Humaran L.G."/>
            <person name="Morrison M."/>
            <person name="Langella P."/>
            <person name="Azevedo V.A."/>
            <person name="Chatel J.M."/>
            <person name="Soares S."/>
        </authorList>
    </citation>
    <scope>NUCLEOTIDE SEQUENCE [LARGE SCALE GENOMIC DNA]</scope>
    <source>
        <strain evidence="4">CNCM I-4540</strain>
    </source>
</reference>
<evidence type="ECO:0000313" key="4">
    <source>
        <dbReference type="Proteomes" id="UP000220752"/>
    </source>
</evidence>
<accession>A0A2A6ZAX6</accession>
<feature type="domain" description="DUF4368" evidence="2">
    <location>
        <begin position="150"/>
        <end position="204"/>
    </location>
</feature>
<keyword evidence="4" id="KW-1185">Reference proteome</keyword>
<dbReference type="Pfam" id="PF14287">
    <property type="entry name" value="DUF4368"/>
    <property type="match status" value="1"/>
</dbReference>
<feature type="domain" description="Recombinase zinc beta ribbon" evidence="1">
    <location>
        <begin position="1"/>
        <end position="53"/>
    </location>
</feature>
<dbReference type="Proteomes" id="UP000220752">
    <property type="component" value="Unassembled WGS sequence"/>
</dbReference>
<dbReference type="Pfam" id="PF13408">
    <property type="entry name" value="Zn_ribbon_recom"/>
    <property type="match status" value="1"/>
</dbReference>
<organism evidence="3 4">
    <name type="scientific">Faecalibacterium langellae</name>
    <dbReference type="NCBI Taxonomy" id="3435293"/>
    <lineage>
        <taxon>Bacteria</taxon>
        <taxon>Bacillati</taxon>
        <taxon>Bacillota</taxon>
        <taxon>Clostridia</taxon>
        <taxon>Eubacteriales</taxon>
        <taxon>Oscillospiraceae</taxon>
        <taxon>Faecalibacterium</taxon>
    </lineage>
</organism>